<keyword evidence="7" id="KW-1185">Reference proteome</keyword>
<keyword evidence="2" id="KW-0812">Transmembrane</keyword>
<proteinExistence type="predicted"/>
<dbReference type="AlphaFoldDB" id="A0AB40BTX8"/>
<dbReference type="SMART" id="SM00239">
    <property type="entry name" value="C2"/>
    <property type="match status" value="2"/>
</dbReference>
<protein>
    <submittedName>
        <fullName evidence="8">C2 and GRAM domain-containing protein At1g03370</fullName>
    </submittedName>
</protein>
<comment type="subcellular location">
    <subcellularLocation>
        <location evidence="1">Membrane</location>
        <topology evidence="1">Single-pass membrane protein</topology>
    </subcellularLocation>
</comment>
<feature type="domain" description="VASt" evidence="6">
    <location>
        <begin position="868"/>
        <end position="1034"/>
    </location>
</feature>
<accession>A0AB40BTX8</accession>
<dbReference type="CDD" id="cd00030">
    <property type="entry name" value="C2"/>
    <property type="match status" value="2"/>
</dbReference>
<evidence type="ECO:0000313" key="8">
    <source>
        <dbReference type="RefSeq" id="XP_039130569.1"/>
    </source>
</evidence>
<dbReference type="GO" id="GO:0016020">
    <property type="term" value="C:membrane"/>
    <property type="evidence" value="ECO:0007669"/>
    <property type="project" value="UniProtKB-SubCell"/>
</dbReference>
<keyword evidence="4" id="KW-0472">Membrane</keyword>
<dbReference type="PANTHER" id="PTHR46296">
    <property type="entry name" value="BNAA05G37250D PROTEIN"/>
    <property type="match status" value="1"/>
</dbReference>
<dbReference type="InterPro" id="IPR031968">
    <property type="entry name" value="VASt"/>
</dbReference>
<dbReference type="PRINTS" id="PR00360">
    <property type="entry name" value="C2DOMAIN"/>
</dbReference>
<dbReference type="Pfam" id="PF00168">
    <property type="entry name" value="C2"/>
    <property type="match status" value="2"/>
</dbReference>
<name>A0AB40BTX8_DIOCR</name>
<dbReference type="PROSITE" id="PS51778">
    <property type="entry name" value="VAST"/>
    <property type="match status" value="2"/>
</dbReference>
<dbReference type="GeneID" id="120266971"/>
<organism evidence="7 8">
    <name type="scientific">Dioscorea cayennensis subsp. rotundata</name>
    <name type="common">White Guinea yam</name>
    <name type="synonym">Dioscorea rotundata</name>
    <dbReference type="NCBI Taxonomy" id="55577"/>
    <lineage>
        <taxon>Eukaryota</taxon>
        <taxon>Viridiplantae</taxon>
        <taxon>Streptophyta</taxon>
        <taxon>Embryophyta</taxon>
        <taxon>Tracheophyta</taxon>
        <taxon>Spermatophyta</taxon>
        <taxon>Magnoliopsida</taxon>
        <taxon>Liliopsida</taxon>
        <taxon>Dioscoreales</taxon>
        <taxon>Dioscoreaceae</taxon>
        <taxon>Dioscorea</taxon>
    </lineage>
</organism>
<evidence type="ECO:0000256" key="3">
    <source>
        <dbReference type="ARBA" id="ARBA00022989"/>
    </source>
</evidence>
<gene>
    <name evidence="8" type="primary">LOC120266971</name>
</gene>
<dbReference type="SUPFAM" id="SSF49562">
    <property type="entry name" value="C2 domain (Calcium/lipid-binding domain, CaLB)"/>
    <property type="match status" value="2"/>
</dbReference>
<dbReference type="InterPro" id="IPR011993">
    <property type="entry name" value="PH-like_dom_sf"/>
</dbReference>
<dbReference type="Proteomes" id="UP001515500">
    <property type="component" value="Chromosome 8"/>
</dbReference>
<keyword evidence="3" id="KW-1133">Transmembrane helix</keyword>
<dbReference type="RefSeq" id="XP_039130569.1">
    <property type="nucleotide sequence ID" value="XM_039274635.1"/>
</dbReference>
<feature type="domain" description="C2" evidence="5">
    <location>
        <begin position="541"/>
        <end position="654"/>
    </location>
</feature>
<dbReference type="Pfam" id="PF16016">
    <property type="entry name" value="VASt"/>
    <property type="match status" value="2"/>
</dbReference>
<evidence type="ECO:0000259" key="5">
    <source>
        <dbReference type="PROSITE" id="PS50004"/>
    </source>
</evidence>
<dbReference type="PROSITE" id="PS50004">
    <property type="entry name" value="C2"/>
    <property type="match status" value="2"/>
</dbReference>
<evidence type="ECO:0000259" key="6">
    <source>
        <dbReference type="PROSITE" id="PS51778"/>
    </source>
</evidence>
<evidence type="ECO:0000256" key="2">
    <source>
        <dbReference type="ARBA" id="ARBA00022692"/>
    </source>
</evidence>
<dbReference type="SMART" id="SM00568">
    <property type="entry name" value="GRAM"/>
    <property type="match status" value="1"/>
</dbReference>
<evidence type="ECO:0000313" key="7">
    <source>
        <dbReference type="Proteomes" id="UP001515500"/>
    </source>
</evidence>
<sequence>MLLLVRVIEARCLPAMDLNGLSDPYVRLQLGKQRGKTKVIRKNLNPVWDENFRFVVGDLGDELTISVLDEDKYFSDDFVGQVKVPLWKVLDAENLTLGTAWYQLQPKNKKSKIKECGEIRLHISLSQKNSFDETSTISKSYFDDVASNSDKSMELARESFSLPSNGHEEPSGDLIAEEMDPADSDKLNATSLVDRLFEFIGWRNVPIESSDSGDQVGEDQADEIQEITSKPETSNKQDEESSGVTFDELLKTIEAKGELVEMPGNLPGGLVIDQYYAASPSELNSLIFSPSSNFSRTLAEIQGNTGLEIGAWKLENNGDSLKRVITYTKAATKLVKAVKATEEQTYLKADGKSYSVLASVSTPDVPFGSYFKTEVLYCITPGPESTTEEQSCHLVISWRTNFLQSTIMKGMIENGTRQGLKESYVHFTELLSQSFKPLDLKDMGGSNKEQILSSLQTQQESDWRLAFRFFGNFTVISTFFVGLYVLAHILLSNPSTIQGLEFVGLDLPDSIGEVVVCGVLVLQGERVLKMIGRFLQARKQRGGDHGVKARGDGWILTVALIEGTNLAAVDSTGYSDPYVVFTCNGKTKTSSIKFQTLSPQWNEIFEFDAMDDPPSVMNIDVYDFDGPFDEATSLGQAEINFVKSNLSELADVWITLEGKLALACQSKLHMRIFLNNTRGAEVVTQYISKMEKEVGKKINLRSPQTNSAFQKIFGLPPEEFLINDFTCHLKRKMPMQGRLFLSPRIIGFHANLFGHKTKFFVLWEDIEDIQVVPPTLASMGSPSMIIILRKGRGMDAKHGAKSLDPDGKLKFHFQSFVSFSVANRTIGALWKARSLSIEQKMQIVEEDSEAKTLQSEESGSFLGIEDANMSEIFNSTIPVSINSLMEIFEGGDLERRVMEKVGCVDYSITPWEPVRSDAFQRQINYKFDKNLSRYGGEATSTQQKSMLADRKGWLIEEVMSLQGVLLGDFFNLHLRYQIEDNPKSNACNVLVSIGIAWLKSTKHQKRISKNVISNSSIRLKEMFKQVEKEFTTAK</sequence>
<dbReference type="InterPro" id="IPR035892">
    <property type="entry name" value="C2_domain_sf"/>
</dbReference>
<evidence type="ECO:0000256" key="1">
    <source>
        <dbReference type="ARBA" id="ARBA00004167"/>
    </source>
</evidence>
<dbReference type="InterPro" id="IPR044511">
    <property type="entry name" value="At1g03370/At5g50170-like"/>
</dbReference>
<reference evidence="8" key="1">
    <citation type="submission" date="2025-08" db="UniProtKB">
        <authorList>
            <consortium name="RefSeq"/>
        </authorList>
    </citation>
    <scope>IDENTIFICATION</scope>
</reference>
<feature type="domain" description="VASt" evidence="6">
    <location>
        <begin position="267"/>
        <end position="439"/>
    </location>
</feature>
<dbReference type="Pfam" id="PF02893">
    <property type="entry name" value="GRAM"/>
    <property type="match status" value="1"/>
</dbReference>
<evidence type="ECO:0000256" key="4">
    <source>
        <dbReference type="ARBA" id="ARBA00023136"/>
    </source>
</evidence>
<dbReference type="InterPro" id="IPR000008">
    <property type="entry name" value="C2_dom"/>
</dbReference>
<dbReference type="PANTHER" id="PTHR46296:SF8">
    <property type="entry name" value="OS06G0297800 PROTEIN"/>
    <property type="match status" value="1"/>
</dbReference>
<dbReference type="Gene3D" id="2.30.29.30">
    <property type="entry name" value="Pleckstrin-homology domain (PH domain)/Phosphotyrosine-binding domain (PTB)"/>
    <property type="match status" value="1"/>
</dbReference>
<dbReference type="Gene3D" id="2.60.40.150">
    <property type="entry name" value="C2 domain"/>
    <property type="match status" value="2"/>
</dbReference>
<feature type="domain" description="C2" evidence="5">
    <location>
        <begin position="1"/>
        <end position="102"/>
    </location>
</feature>
<dbReference type="InterPro" id="IPR004182">
    <property type="entry name" value="GRAM"/>
</dbReference>